<evidence type="ECO:0000256" key="6">
    <source>
        <dbReference type="ARBA" id="ARBA00022692"/>
    </source>
</evidence>
<dbReference type="InterPro" id="IPR025201">
    <property type="entry name" value="KdpD_TM"/>
</dbReference>
<evidence type="ECO:0000256" key="12">
    <source>
        <dbReference type="ARBA" id="ARBA00023136"/>
    </source>
</evidence>
<dbReference type="InterPro" id="IPR006016">
    <property type="entry name" value="UspA"/>
</dbReference>
<dbReference type="InterPro" id="IPR003661">
    <property type="entry name" value="HisK_dim/P_dom"/>
</dbReference>
<evidence type="ECO:0000256" key="7">
    <source>
        <dbReference type="ARBA" id="ARBA00022741"/>
    </source>
</evidence>
<comment type="caution">
    <text evidence="15">The sequence shown here is derived from an EMBL/GenBank/DDBJ whole genome shotgun (WGS) entry which is preliminary data.</text>
</comment>
<feature type="transmembrane region" description="Helical" evidence="13">
    <location>
        <begin position="398"/>
        <end position="415"/>
    </location>
</feature>
<keyword evidence="16" id="KW-1185">Reference proteome</keyword>
<evidence type="ECO:0000313" key="16">
    <source>
        <dbReference type="Proteomes" id="UP000262379"/>
    </source>
</evidence>
<dbReference type="Pfam" id="PF00512">
    <property type="entry name" value="HisKA"/>
    <property type="match status" value="1"/>
</dbReference>
<keyword evidence="11" id="KW-0902">Two-component regulatory system</keyword>
<dbReference type="SUPFAM" id="SSF47384">
    <property type="entry name" value="Homodimeric domain of signal transducing histidine kinase"/>
    <property type="match status" value="1"/>
</dbReference>
<dbReference type="CDD" id="cd00082">
    <property type="entry name" value="HisKA"/>
    <property type="match status" value="1"/>
</dbReference>
<keyword evidence="12 13" id="KW-0472">Membrane</keyword>
<dbReference type="InterPro" id="IPR004358">
    <property type="entry name" value="Sig_transdc_His_kin-like_C"/>
</dbReference>
<dbReference type="EMBL" id="QURN01000003">
    <property type="protein sequence ID" value="RFC68962.1"/>
    <property type="molecule type" value="Genomic_DNA"/>
</dbReference>
<evidence type="ECO:0000313" key="15">
    <source>
        <dbReference type="EMBL" id="RFC68962.1"/>
    </source>
</evidence>
<accession>A0A371XIC1</accession>
<protein>
    <recommendedName>
        <fullName evidence="3">histidine kinase</fullName>
        <ecNumber evidence="3">2.7.13.3</ecNumber>
    </recommendedName>
</protein>
<dbReference type="SUPFAM" id="SSF55874">
    <property type="entry name" value="ATPase domain of HSP90 chaperone/DNA topoisomerase II/histidine kinase"/>
    <property type="match status" value="1"/>
</dbReference>
<keyword evidence="5" id="KW-0808">Transferase</keyword>
<dbReference type="GO" id="GO:0005524">
    <property type="term" value="F:ATP binding"/>
    <property type="evidence" value="ECO:0007669"/>
    <property type="project" value="UniProtKB-KW"/>
</dbReference>
<dbReference type="SMART" id="SM00388">
    <property type="entry name" value="HisKA"/>
    <property type="match status" value="1"/>
</dbReference>
<dbReference type="Gene3D" id="3.40.50.300">
    <property type="entry name" value="P-loop containing nucleotide triphosphate hydrolases"/>
    <property type="match status" value="1"/>
</dbReference>
<dbReference type="EC" id="2.7.13.3" evidence="3"/>
<dbReference type="Gene3D" id="3.40.50.620">
    <property type="entry name" value="HUPs"/>
    <property type="match status" value="1"/>
</dbReference>
<dbReference type="InterPro" id="IPR005467">
    <property type="entry name" value="His_kinase_dom"/>
</dbReference>
<keyword evidence="4" id="KW-0597">Phosphoprotein</keyword>
<dbReference type="GO" id="GO:0000155">
    <property type="term" value="F:phosphorelay sensor kinase activity"/>
    <property type="evidence" value="ECO:0007669"/>
    <property type="project" value="InterPro"/>
</dbReference>
<gene>
    <name evidence="15" type="ORF">DY251_04920</name>
</gene>
<feature type="transmembrane region" description="Helical" evidence="13">
    <location>
        <begin position="427"/>
        <end position="454"/>
    </location>
</feature>
<feature type="transmembrane region" description="Helical" evidence="13">
    <location>
        <begin position="474"/>
        <end position="494"/>
    </location>
</feature>
<evidence type="ECO:0000256" key="8">
    <source>
        <dbReference type="ARBA" id="ARBA00022777"/>
    </source>
</evidence>
<sequence>MADQRPDPDSLLALADNGKGRFTLFLGAAPGVGKTYAMLSRARKLKAEDVDIVVGLVETHGRSDTANLLGGLEVLPRRKLSLQGREIEEFDLDAALARKPRIIIVDELAHTNAPDSRHPKRWQDVEELLAAGIDVWSAVNVQHLESLSDVVQQITSIQVRERVPDTLLQRADDVLLVDLEPSALIERLKEGKVYLPDNAARAADSFFRLGNLTALREMALRRTADRVDDQVVDYLKQNAIDDSWQTSERLLVCIGPDGLSEKVVRAAARLATGLNAPWLVITVERPDQPAQTLEARGIIDANFKLATSLGAETRRMTGNDFVEEILKAARRERATQIVVGARRPSRVMRLFRQSLPDALIARVSGVGIHVVTAEGVTAPSPGKRATVRRWFRDPAKELGIPAAAVAFATIAGAIIEQFIDLPNVSLVYLLAVVISAVNGGSLAALVAALLSAVAYNFFFIQPTGDFTIASPHEVFGLIVFIVTALIAGGLASRVSAQAMTASSRAVATQSLYDFSRKLSGTVNADDVVWAAISQLQTTLRREIVVLTAADGTLDLAAAWPPDTELDVTDMTAARWAAEKNETAGNATGTLPNSPFQFRALGTSSGIGAVVGLKLAEQPLDPEEEQALGAILDQTAIAIDRARLSKESLDQAARAAGERFRSALLSSISHDLKTPLATISGAVSSLRQLGSKMNPASRADLLASIEEESDRLNRFVSNLLDMTKIEAGTVDARRDWVDVADVVRSTLERAAKYFPGRQIETSIAKELPLIRGDSVLLGQVMFNLIDNAVKYGGSEPIAIYARSEGDEVVLSVTDMGKGIPPKELDKVFEKFFRRGKPDGRTPGTGLGLAIAKGFVEAMGGTIRAQSPAIRKRGTRVSLRFPIPGHEPNEIPQ</sequence>
<dbReference type="Gene3D" id="3.30.450.40">
    <property type="match status" value="1"/>
</dbReference>
<keyword evidence="8 15" id="KW-0418">Kinase</keyword>
<proteinExistence type="predicted"/>
<dbReference type="InterPro" id="IPR036890">
    <property type="entry name" value="HATPase_C_sf"/>
</dbReference>
<evidence type="ECO:0000256" key="4">
    <source>
        <dbReference type="ARBA" id="ARBA00022553"/>
    </source>
</evidence>
<evidence type="ECO:0000256" key="13">
    <source>
        <dbReference type="SAM" id="Phobius"/>
    </source>
</evidence>
<dbReference type="InterPro" id="IPR003852">
    <property type="entry name" value="Sig_transdc_His_kinase_KdpD_N"/>
</dbReference>
<evidence type="ECO:0000256" key="5">
    <source>
        <dbReference type="ARBA" id="ARBA00022679"/>
    </source>
</evidence>
<evidence type="ECO:0000256" key="3">
    <source>
        <dbReference type="ARBA" id="ARBA00012438"/>
    </source>
</evidence>
<name>A0A371XIC1_9HYPH</name>
<dbReference type="InterPro" id="IPR029016">
    <property type="entry name" value="GAF-like_dom_sf"/>
</dbReference>
<keyword evidence="7" id="KW-0547">Nucleotide-binding</keyword>
<reference evidence="16" key="1">
    <citation type="submission" date="2018-08" db="EMBL/GenBank/DDBJ databases">
        <authorList>
            <person name="Im W.T."/>
        </authorList>
    </citation>
    <scope>NUCLEOTIDE SEQUENCE [LARGE SCALE GENOMIC DNA]</scope>
    <source>
        <strain evidence="16">LA-28</strain>
    </source>
</reference>
<dbReference type="Pfam" id="PF02518">
    <property type="entry name" value="HATPase_c"/>
    <property type="match status" value="1"/>
</dbReference>
<dbReference type="InterPro" id="IPR052023">
    <property type="entry name" value="Histidine_kinase_KdpD"/>
</dbReference>
<dbReference type="InterPro" id="IPR003594">
    <property type="entry name" value="HATPase_dom"/>
</dbReference>
<evidence type="ECO:0000256" key="10">
    <source>
        <dbReference type="ARBA" id="ARBA00022989"/>
    </source>
</evidence>
<dbReference type="Gene3D" id="3.30.565.10">
    <property type="entry name" value="Histidine kinase-like ATPase, C-terminal domain"/>
    <property type="match status" value="1"/>
</dbReference>
<keyword evidence="9" id="KW-0067">ATP-binding</keyword>
<dbReference type="InterPro" id="IPR014729">
    <property type="entry name" value="Rossmann-like_a/b/a_fold"/>
</dbReference>
<dbReference type="Proteomes" id="UP000262379">
    <property type="component" value="Unassembled WGS sequence"/>
</dbReference>
<dbReference type="InterPro" id="IPR027417">
    <property type="entry name" value="P-loop_NTPase"/>
</dbReference>
<evidence type="ECO:0000256" key="1">
    <source>
        <dbReference type="ARBA" id="ARBA00000085"/>
    </source>
</evidence>
<dbReference type="Gene3D" id="1.10.287.130">
    <property type="match status" value="1"/>
</dbReference>
<organism evidence="15 16">
    <name type="scientific">Mesorhizobium denitrificans</name>
    <dbReference type="NCBI Taxonomy" id="2294114"/>
    <lineage>
        <taxon>Bacteria</taxon>
        <taxon>Pseudomonadati</taxon>
        <taxon>Pseudomonadota</taxon>
        <taxon>Alphaproteobacteria</taxon>
        <taxon>Hyphomicrobiales</taxon>
        <taxon>Phyllobacteriaceae</taxon>
        <taxon>Mesorhizobium</taxon>
    </lineage>
</organism>
<dbReference type="Pfam" id="PF02702">
    <property type="entry name" value="KdpD"/>
    <property type="match status" value="1"/>
</dbReference>
<keyword evidence="10 13" id="KW-1133">Transmembrane helix</keyword>
<dbReference type="SUPFAM" id="SSF52402">
    <property type="entry name" value="Adenine nucleotide alpha hydrolases-like"/>
    <property type="match status" value="1"/>
</dbReference>
<dbReference type="InterPro" id="IPR036097">
    <property type="entry name" value="HisK_dim/P_sf"/>
</dbReference>
<comment type="subcellular location">
    <subcellularLocation>
        <location evidence="2">Membrane</location>
        <topology evidence="2">Multi-pass membrane protein</topology>
    </subcellularLocation>
</comment>
<dbReference type="SUPFAM" id="SSF52540">
    <property type="entry name" value="P-loop containing nucleoside triphosphate hydrolases"/>
    <property type="match status" value="1"/>
</dbReference>
<evidence type="ECO:0000256" key="2">
    <source>
        <dbReference type="ARBA" id="ARBA00004141"/>
    </source>
</evidence>
<dbReference type="Pfam" id="PF13493">
    <property type="entry name" value="DUF4118"/>
    <property type="match status" value="1"/>
</dbReference>
<dbReference type="FunFam" id="3.40.50.300:FF:000483">
    <property type="entry name" value="Sensor histidine kinase KdpD"/>
    <property type="match status" value="1"/>
</dbReference>
<evidence type="ECO:0000256" key="9">
    <source>
        <dbReference type="ARBA" id="ARBA00022840"/>
    </source>
</evidence>
<evidence type="ECO:0000256" key="11">
    <source>
        <dbReference type="ARBA" id="ARBA00023012"/>
    </source>
</evidence>
<dbReference type="AlphaFoldDB" id="A0A371XIC1"/>
<dbReference type="SMART" id="SM00387">
    <property type="entry name" value="HATPase_c"/>
    <property type="match status" value="1"/>
</dbReference>
<comment type="catalytic activity">
    <reaction evidence="1">
        <text>ATP + protein L-histidine = ADP + protein N-phospho-L-histidine.</text>
        <dbReference type="EC" id="2.7.13.3"/>
    </reaction>
</comment>
<dbReference type="CDD" id="cd00075">
    <property type="entry name" value="HATPase"/>
    <property type="match status" value="1"/>
</dbReference>
<dbReference type="GO" id="GO:0005886">
    <property type="term" value="C:plasma membrane"/>
    <property type="evidence" value="ECO:0007669"/>
    <property type="project" value="TreeGrafter"/>
</dbReference>
<dbReference type="Pfam" id="PF00582">
    <property type="entry name" value="Usp"/>
    <property type="match status" value="1"/>
</dbReference>
<dbReference type="InterPro" id="IPR038318">
    <property type="entry name" value="KdpD_sf"/>
</dbReference>
<dbReference type="PROSITE" id="PS50109">
    <property type="entry name" value="HIS_KIN"/>
    <property type="match status" value="1"/>
</dbReference>
<dbReference type="RefSeq" id="WP_116622730.1">
    <property type="nucleotide sequence ID" value="NZ_QURN01000003.1"/>
</dbReference>
<keyword evidence="6 13" id="KW-0812">Transmembrane</keyword>
<dbReference type="Gene3D" id="1.20.120.620">
    <property type="entry name" value="Backbone structure of the membrane domain of e. Coli histidine kinase receptor kdpd"/>
    <property type="match status" value="1"/>
</dbReference>
<feature type="domain" description="Histidine kinase" evidence="14">
    <location>
        <begin position="666"/>
        <end position="883"/>
    </location>
</feature>
<dbReference type="PRINTS" id="PR00344">
    <property type="entry name" value="BCTRLSENSOR"/>
</dbReference>
<dbReference type="PANTHER" id="PTHR45569">
    <property type="entry name" value="SENSOR PROTEIN KDPD"/>
    <property type="match status" value="1"/>
</dbReference>
<dbReference type="GO" id="GO:0005737">
    <property type="term" value="C:cytoplasm"/>
    <property type="evidence" value="ECO:0007669"/>
    <property type="project" value="UniProtKB-ARBA"/>
</dbReference>
<evidence type="ECO:0000259" key="14">
    <source>
        <dbReference type="PROSITE" id="PS50109"/>
    </source>
</evidence>
<dbReference type="PANTHER" id="PTHR45569:SF1">
    <property type="entry name" value="SENSOR PROTEIN KDPD"/>
    <property type="match status" value="1"/>
</dbReference>